<keyword evidence="1" id="KW-0472">Membrane</keyword>
<name>A0AAW4HAN8_VIBVL</name>
<keyword evidence="1" id="KW-0812">Transmembrane</keyword>
<evidence type="ECO:0000313" key="2">
    <source>
        <dbReference type="EMBL" id="MBN8122299.1"/>
    </source>
</evidence>
<dbReference type="Pfam" id="PF15956">
    <property type="entry name" value="DUF4760"/>
    <property type="match status" value="1"/>
</dbReference>
<dbReference type="RefSeq" id="WP_206622734.1">
    <property type="nucleotide sequence ID" value="NZ_JAFKOQ010000006.1"/>
</dbReference>
<organism evidence="2 3">
    <name type="scientific">Vibrio vulnificus</name>
    <dbReference type="NCBI Taxonomy" id="672"/>
    <lineage>
        <taxon>Bacteria</taxon>
        <taxon>Pseudomonadati</taxon>
        <taxon>Pseudomonadota</taxon>
        <taxon>Gammaproteobacteria</taxon>
        <taxon>Vibrionales</taxon>
        <taxon>Vibrionaceae</taxon>
        <taxon>Vibrio</taxon>
    </lineage>
</organism>
<dbReference type="EMBL" id="JAFKOQ010000006">
    <property type="protein sequence ID" value="MBN8122299.1"/>
    <property type="molecule type" value="Genomic_DNA"/>
</dbReference>
<keyword evidence="1" id="KW-1133">Transmembrane helix</keyword>
<reference evidence="2" key="1">
    <citation type="submission" date="2021-03" db="EMBL/GenBank/DDBJ databases">
        <title>Study of the foodborne Vibrio vulnificus isolates from China.</title>
        <authorList>
            <person name="Zheng Z."/>
            <person name="Ye L."/>
        </authorList>
    </citation>
    <scope>NUCLEOTIDE SEQUENCE</scope>
    <source>
        <strain evidence="2">Vv1582</strain>
    </source>
</reference>
<proteinExistence type="predicted"/>
<accession>A0AAW4HAN8</accession>
<dbReference type="Proteomes" id="UP000664056">
    <property type="component" value="Unassembled WGS sequence"/>
</dbReference>
<feature type="transmembrane region" description="Helical" evidence="1">
    <location>
        <begin position="13"/>
        <end position="33"/>
    </location>
</feature>
<protein>
    <submittedName>
        <fullName evidence="2">DUF4760 domain-containing protein</fullName>
    </submittedName>
</protein>
<gene>
    <name evidence="2" type="ORF">J0J18_11205</name>
</gene>
<dbReference type="AlphaFoldDB" id="A0AAW4HAN8"/>
<dbReference type="InterPro" id="IPR031876">
    <property type="entry name" value="DUF4760"/>
</dbReference>
<comment type="caution">
    <text evidence="2">The sequence shown here is derived from an EMBL/GenBank/DDBJ whole genome shotgun (WGS) entry which is preliminary data.</text>
</comment>
<sequence length="169" mass="19999">MDVLFFKDSVFEMLGAISSLMIAYGVLILYIFARKKERRERVEYASRYIQKWNEPEFFHRMARLFNDNNVDLIRQLQPASYDAFRVNSKTGFDDVVNILNFMEDLAQSIESGLADEYTLRRYFQQPLVETYKILEPFVQITRTQKYNPSAFRSTERLIGSWSFSEPLGE</sequence>
<evidence type="ECO:0000256" key="1">
    <source>
        <dbReference type="SAM" id="Phobius"/>
    </source>
</evidence>
<evidence type="ECO:0000313" key="3">
    <source>
        <dbReference type="Proteomes" id="UP000664056"/>
    </source>
</evidence>